<evidence type="ECO:0000256" key="1">
    <source>
        <dbReference type="ARBA" id="ARBA00001436"/>
    </source>
</evidence>
<dbReference type="Pfam" id="PF00211">
    <property type="entry name" value="Guanylate_cyc"/>
    <property type="match status" value="1"/>
</dbReference>
<proteinExistence type="inferred from homology"/>
<evidence type="ECO:0000256" key="2">
    <source>
        <dbReference type="ARBA" id="ARBA00004479"/>
    </source>
</evidence>
<keyword evidence="10" id="KW-0325">Glycoprotein</keyword>
<reference evidence="16 17" key="1">
    <citation type="submission" date="2014-03" db="EMBL/GenBank/DDBJ databases">
        <title>Draft genome of the hookworm Oesophagostomum dentatum.</title>
        <authorList>
            <person name="Mitreva M."/>
        </authorList>
    </citation>
    <scope>NUCLEOTIDE SEQUENCE [LARGE SCALE GENOMIC DNA]</scope>
    <source>
        <strain evidence="16 17">OD-Hann</strain>
    </source>
</reference>
<feature type="region of interest" description="Disordered" evidence="14">
    <location>
        <begin position="217"/>
        <end position="240"/>
    </location>
</feature>
<gene>
    <name evidence="16" type="ORF">OESDEN_05589</name>
</gene>
<keyword evidence="11 13" id="KW-0456">Lyase</keyword>
<dbReference type="GO" id="GO:0004016">
    <property type="term" value="F:adenylate cyclase activity"/>
    <property type="evidence" value="ECO:0007669"/>
    <property type="project" value="TreeGrafter"/>
</dbReference>
<dbReference type="GO" id="GO:0007168">
    <property type="term" value="P:receptor guanylyl cyclase signaling pathway"/>
    <property type="evidence" value="ECO:0007669"/>
    <property type="project" value="TreeGrafter"/>
</dbReference>
<organism evidence="16 17">
    <name type="scientific">Oesophagostomum dentatum</name>
    <name type="common">Nodular worm</name>
    <dbReference type="NCBI Taxonomy" id="61180"/>
    <lineage>
        <taxon>Eukaryota</taxon>
        <taxon>Metazoa</taxon>
        <taxon>Ecdysozoa</taxon>
        <taxon>Nematoda</taxon>
        <taxon>Chromadorea</taxon>
        <taxon>Rhabditida</taxon>
        <taxon>Rhabditina</taxon>
        <taxon>Rhabditomorpha</taxon>
        <taxon>Strongyloidea</taxon>
        <taxon>Strongylidae</taxon>
        <taxon>Oesophagostomum</taxon>
    </lineage>
</organism>
<dbReference type="PROSITE" id="PS50125">
    <property type="entry name" value="GUANYLATE_CYCLASE_2"/>
    <property type="match status" value="1"/>
</dbReference>
<feature type="domain" description="Guanylate cyclase" evidence="15">
    <location>
        <begin position="31"/>
        <end position="161"/>
    </location>
</feature>
<dbReference type="Proteomes" id="UP000053660">
    <property type="component" value="Unassembled WGS sequence"/>
</dbReference>
<comment type="catalytic activity">
    <reaction evidence="1">
        <text>GTP = 3',5'-cyclic GMP + diphosphate</text>
        <dbReference type="Rhea" id="RHEA:13665"/>
        <dbReference type="ChEBI" id="CHEBI:33019"/>
        <dbReference type="ChEBI" id="CHEBI:37565"/>
        <dbReference type="ChEBI" id="CHEBI:57746"/>
        <dbReference type="EC" id="4.6.1.2"/>
    </reaction>
</comment>
<dbReference type="EC" id="4.6.1.2" evidence="3"/>
<dbReference type="EMBL" id="KN550309">
    <property type="protein sequence ID" value="KHJ94478.1"/>
    <property type="molecule type" value="Genomic_DNA"/>
</dbReference>
<dbReference type="GO" id="GO:0005886">
    <property type="term" value="C:plasma membrane"/>
    <property type="evidence" value="ECO:0007669"/>
    <property type="project" value="TreeGrafter"/>
</dbReference>
<comment type="similarity">
    <text evidence="13">Belongs to the adenylyl cyclase class-4/guanylyl cyclase family.</text>
</comment>
<evidence type="ECO:0000256" key="12">
    <source>
        <dbReference type="ARBA" id="ARBA00023293"/>
    </source>
</evidence>
<dbReference type="FunFam" id="3.30.70.1230:FF:000023">
    <property type="entry name" value="Guanylate cyclase"/>
    <property type="match status" value="1"/>
</dbReference>
<evidence type="ECO:0000256" key="5">
    <source>
        <dbReference type="ARBA" id="ARBA00022729"/>
    </source>
</evidence>
<evidence type="ECO:0000313" key="16">
    <source>
        <dbReference type="EMBL" id="KHJ94478.1"/>
    </source>
</evidence>
<evidence type="ECO:0000256" key="3">
    <source>
        <dbReference type="ARBA" id="ARBA00012202"/>
    </source>
</evidence>
<dbReference type="PANTHER" id="PTHR11920">
    <property type="entry name" value="GUANYLYL CYCLASE"/>
    <property type="match status" value="1"/>
</dbReference>
<keyword evidence="5" id="KW-0732">Signal</keyword>
<accession>A0A0B1TA75</accession>
<keyword evidence="12" id="KW-0141">cGMP biosynthesis</keyword>
<keyword evidence="7" id="KW-1133">Transmembrane helix</keyword>
<dbReference type="SUPFAM" id="SSF55073">
    <property type="entry name" value="Nucleotide cyclase"/>
    <property type="match status" value="1"/>
</dbReference>
<dbReference type="InterPro" id="IPR029787">
    <property type="entry name" value="Nucleotide_cyclase"/>
</dbReference>
<dbReference type="InterPro" id="IPR050401">
    <property type="entry name" value="Cyclic_nucleotide_synthase"/>
</dbReference>
<sequence>MSRLPKTDSRQVADRLKLGQTVEPEGFDSVTVFFSDVVKFTQLAAKCSAFQVVSLLNDLYNGFDSIIEDHCVYKVESIGDGYLCVSGLPTRNGFAHAKEIAELSLSFMEFVNKFRFAPLPRERVQLRIGVNTGPCVAGVVGLSMPRYCLFGDTVNTASRMESNGKAGYIHLSKDAHDLVAFKYNQDYETRSRGEVIIKGKGVMETFWLIGRKQSSFPESPVNQHIQDRSDSSEQIPDEDVEKNEALYREYIRSNAA</sequence>
<dbReference type="GO" id="GO:0000166">
    <property type="term" value="F:nucleotide binding"/>
    <property type="evidence" value="ECO:0007669"/>
    <property type="project" value="UniProtKB-KW"/>
</dbReference>
<dbReference type="GO" id="GO:0001653">
    <property type="term" value="F:peptide receptor activity"/>
    <property type="evidence" value="ECO:0007669"/>
    <property type="project" value="TreeGrafter"/>
</dbReference>
<protein>
    <recommendedName>
        <fullName evidence="3">guanylate cyclase</fullName>
        <ecNumber evidence="3">4.6.1.2</ecNumber>
    </recommendedName>
</protein>
<dbReference type="GO" id="GO:0007635">
    <property type="term" value="P:chemosensory behavior"/>
    <property type="evidence" value="ECO:0007669"/>
    <property type="project" value="UniProtKB-ARBA"/>
</dbReference>
<evidence type="ECO:0000256" key="14">
    <source>
        <dbReference type="SAM" id="MobiDB-lite"/>
    </source>
</evidence>
<keyword evidence="4" id="KW-0812">Transmembrane</keyword>
<name>A0A0B1TA75_OESDE</name>
<keyword evidence="9" id="KW-0675">Receptor</keyword>
<dbReference type="PANTHER" id="PTHR11920:SF495">
    <property type="entry name" value="RECEPTOR-TYPE GUANYLATE CYCLASE GCY-7"/>
    <property type="match status" value="1"/>
</dbReference>
<dbReference type="CDD" id="cd07302">
    <property type="entry name" value="CHD"/>
    <property type="match status" value="1"/>
</dbReference>
<keyword evidence="8" id="KW-0472">Membrane</keyword>
<dbReference type="SMART" id="SM00044">
    <property type="entry name" value="CYCc"/>
    <property type="match status" value="1"/>
</dbReference>
<dbReference type="InterPro" id="IPR018297">
    <property type="entry name" value="A/G_cyclase_CS"/>
</dbReference>
<dbReference type="OrthoDB" id="60033at2759"/>
<evidence type="ECO:0000256" key="7">
    <source>
        <dbReference type="ARBA" id="ARBA00022989"/>
    </source>
</evidence>
<keyword evidence="17" id="KW-1185">Reference proteome</keyword>
<evidence type="ECO:0000256" key="11">
    <source>
        <dbReference type="ARBA" id="ARBA00023239"/>
    </source>
</evidence>
<dbReference type="GO" id="GO:0035556">
    <property type="term" value="P:intracellular signal transduction"/>
    <property type="evidence" value="ECO:0007669"/>
    <property type="project" value="InterPro"/>
</dbReference>
<dbReference type="GO" id="GO:0004383">
    <property type="term" value="F:guanylate cyclase activity"/>
    <property type="evidence" value="ECO:0007669"/>
    <property type="project" value="UniProtKB-EC"/>
</dbReference>
<evidence type="ECO:0000256" key="9">
    <source>
        <dbReference type="ARBA" id="ARBA00023170"/>
    </source>
</evidence>
<dbReference type="GO" id="GO:0006935">
    <property type="term" value="P:chemotaxis"/>
    <property type="evidence" value="ECO:0007669"/>
    <property type="project" value="UniProtKB-ARBA"/>
</dbReference>
<comment type="subcellular location">
    <subcellularLocation>
        <location evidence="2">Membrane</location>
        <topology evidence="2">Single-pass type I membrane protein</topology>
    </subcellularLocation>
</comment>
<dbReference type="AlphaFoldDB" id="A0A0B1TA75"/>
<keyword evidence="6" id="KW-0547">Nucleotide-binding</keyword>
<evidence type="ECO:0000256" key="13">
    <source>
        <dbReference type="RuleBase" id="RU000405"/>
    </source>
</evidence>
<evidence type="ECO:0000256" key="8">
    <source>
        <dbReference type="ARBA" id="ARBA00023136"/>
    </source>
</evidence>
<evidence type="ECO:0000256" key="6">
    <source>
        <dbReference type="ARBA" id="ARBA00022741"/>
    </source>
</evidence>
<dbReference type="PROSITE" id="PS00452">
    <property type="entry name" value="GUANYLATE_CYCLASE_1"/>
    <property type="match status" value="1"/>
</dbReference>
<evidence type="ECO:0000256" key="10">
    <source>
        <dbReference type="ARBA" id="ARBA00023180"/>
    </source>
</evidence>
<evidence type="ECO:0000256" key="4">
    <source>
        <dbReference type="ARBA" id="ARBA00022692"/>
    </source>
</evidence>
<evidence type="ECO:0000259" key="15">
    <source>
        <dbReference type="PROSITE" id="PS50125"/>
    </source>
</evidence>
<dbReference type="InterPro" id="IPR001054">
    <property type="entry name" value="A/G_cyclase"/>
</dbReference>
<dbReference type="Gene3D" id="3.30.70.1230">
    <property type="entry name" value="Nucleotide cyclase"/>
    <property type="match status" value="1"/>
</dbReference>
<evidence type="ECO:0000313" key="17">
    <source>
        <dbReference type="Proteomes" id="UP000053660"/>
    </source>
</evidence>